<feature type="compositionally biased region" description="Basic and acidic residues" evidence="1">
    <location>
        <begin position="307"/>
        <end position="318"/>
    </location>
</feature>
<feature type="region of interest" description="Disordered" evidence="1">
    <location>
        <begin position="263"/>
        <end position="385"/>
    </location>
</feature>
<feature type="compositionally biased region" description="Basic and acidic residues" evidence="1">
    <location>
        <begin position="728"/>
        <end position="744"/>
    </location>
</feature>
<dbReference type="AlphaFoldDB" id="A0A9Q9EMQ1"/>
<name>A0A9Q9EMQ1_9PEZI</name>
<feature type="region of interest" description="Disordered" evidence="1">
    <location>
        <begin position="47"/>
        <end position="80"/>
    </location>
</feature>
<feature type="region of interest" description="Disordered" evidence="1">
    <location>
        <begin position="710"/>
        <end position="756"/>
    </location>
</feature>
<reference evidence="2" key="1">
    <citation type="submission" date="2022-06" db="EMBL/GenBank/DDBJ databases">
        <title>Complete genome sequences of two strains of the flax pathogen Septoria linicola.</title>
        <authorList>
            <person name="Lapalu N."/>
            <person name="Simon A."/>
            <person name="Demenou B."/>
            <person name="Paumier D."/>
            <person name="Guillot M.-P."/>
            <person name="Gout L."/>
            <person name="Valade R."/>
        </authorList>
    </citation>
    <scope>NUCLEOTIDE SEQUENCE</scope>
    <source>
        <strain evidence="2">SE15195</strain>
    </source>
</reference>
<feature type="region of interest" description="Disordered" evidence="1">
    <location>
        <begin position="406"/>
        <end position="452"/>
    </location>
</feature>
<feature type="region of interest" description="Disordered" evidence="1">
    <location>
        <begin position="1"/>
        <end position="33"/>
    </location>
</feature>
<feature type="region of interest" description="Disordered" evidence="1">
    <location>
        <begin position="163"/>
        <end position="227"/>
    </location>
</feature>
<feature type="compositionally biased region" description="Polar residues" evidence="1">
    <location>
        <begin position="506"/>
        <end position="525"/>
    </location>
</feature>
<accession>A0A9Q9EMQ1</accession>
<evidence type="ECO:0000313" key="3">
    <source>
        <dbReference type="Proteomes" id="UP001056384"/>
    </source>
</evidence>
<organism evidence="2 3">
    <name type="scientific">Septoria linicola</name>
    <dbReference type="NCBI Taxonomy" id="215465"/>
    <lineage>
        <taxon>Eukaryota</taxon>
        <taxon>Fungi</taxon>
        <taxon>Dikarya</taxon>
        <taxon>Ascomycota</taxon>
        <taxon>Pezizomycotina</taxon>
        <taxon>Dothideomycetes</taxon>
        <taxon>Dothideomycetidae</taxon>
        <taxon>Mycosphaerellales</taxon>
        <taxon>Mycosphaerellaceae</taxon>
        <taxon>Septoria</taxon>
    </lineage>
</organism>
<gene>
    <name evidence="2" type="ORF">Slin15195_G090760</name>
</gene>
<sequence>MPFLQRSNSRRLQKSNSTRSREKQEIKDSRLATIGHHEVFNSIDEAVNEHRRSMAGRPKSAGVEKRRLKRNPSSRRATPVAAKEAVALLKEQPTCGRDLERHGQTIEYTTGFDTFNFPTPSPRMAPRSATFNQRGPSPSPGMMPRSRTYRDSPLLQPCDNSPQIGRAIGSPSNLAAPPRWGRSRTADVVTTRITASLPPSRSPPRVPGEVAPQFESPESRNKKKTGWKAFGNLFRSKTTKEPFYKVKPESSVVVVAAAQDALSPELDAPEHEHPARPPTPLSCLLAPSPGIARPSYSRDPSQSRAPSRQDQRPDDGHRTSLLPKGLGLRMKGGTPLASPRSKSPGLWRMSEDAFGQSQGRRDSPLSEGGNPGEKPLPTPRTPRLDLDLPVLEFPRYSVMFEKQLSNGPRPSLLERRQSKLQRSQSQSQNNRDDHLRVGITGADIKRSKTSPSFKRTLSVRIKEEQACTDEPATVVRRPRHIVRSKTAPSGIVSSIAAAFMRPHQAPQHSSSPDSPGSAFYSENSLPPTPTTVTTCTDTDSVRRMLERTEPVWDILSSHLPPARPPTNRSQSHSIFTGAERSFSTDDDQPHHQTYTLTTNNNDAFPRVKSPADLDRQIVQVSVARQVSVSRARTRVMRAMEGTAKPAVVPLRPRIIEFSKNRKSAVGVLEDAAASVAGDGEDAMPDNAAAHSRAASLAFEREVKARSVVSVKSAGGGVQEGDDVPDVPELGRVRTAGRECADERSTTAGQKAVQAEA</sequence>
<feature type="region of interest" description="Disordered" evidence="1">
    <location>
        <begin position="580"/>
        <end position="603"/>
    </location>
</feature>
<proteinExistence type="predicted"/>
<evidence type="ECO:0000313" key="2">
    <source>
        <dbReference type="EMBL" id="USW55757.1"/>
    </source>
</evidence>
<dbReference type="EMBL" id="CP099424">
    <property type="protein sequence ID" value="USW55757.1"/>
    <property type="molecule type" value="Genomic_DNA"/>
</dbReference>
<feature type="compositionally biased region" description="Basic and acidic residues" evidence="1">
    <location>
        <begin position="19"/>
        <end position="33"/>
    </location>
</feature>
<dbReference type="Proteomes" id="UP001056384">
    <property type="component" value="Chromosome 7"/>
</dbReference>
<feature type="region of interest" description="Disordered" evidence="1">
    <location>
        <begin position="502"/>
        <end position="537"/>
    </location>
</feature>
<keyword evidence="3" id="KW-1185">Reference proteome</keyword>
<evidence type="ECO:0000256" key="1">
    <source>
        <dbReference type="SAM" id="MobiDB-lite"/>
    </source>
</evidence>
<protein>
    <submittedName>
        <fullName evidence="2">Uncharacterized protein</fullName>
    </submittedName>
</protein>
<feature type="compositionally biased region" description="Polar residues" evidence="1">
    <location>
        <begin position="591"/>
        <end position="602"/>
    </location>
</feature>